<protein>
    <recommendedName>
        <fullName evidence="1">MULE transposase domain-containing protein</fullName>
    </recommendedName>
</protein>
<organism evidence="2 3">
    <name type="scientific">Ficus carica</name>
    <name type="common">Common fig</name>
    <dbReference type="NCBI Taxonomy" id="3494"/>
    <lineage>
        <taxon>Eukaryota</taxon>
        <taxon>Viridiplantae</taxon>
        <taxon>Streptophyta</taxon>
        <taxon>Embryophyta</taxon>
        <taxon>Tracheophyta</taxon>
        <taxon>Spermatophyta</taxon>
        <taxon>Magnoliopsida</taxon>
        <taxon>eudicotyledons</taxon>
        <taxon>Gunneridae</taxon>
        <taxon>Pentapetalae</taxon>
        <taxon>rosids</taxon>
        <taxon>fabids</taxon>
        <taxon>Rosales</taxon>
        <taxon>Moraceae</taxon>
        <taxon>Ficeae</taxon>
        <taxon>Ficus</taxon>
    </lineage>
</organism>
<name>A0AA88AFA3_FICCA</name>
<dbReference type="Pfam" id="PF10551">
    <property type="entry name" value="MULE"/>
    <property type="match status" value="1"/>
</dbReference>
<gene>
    <name evidence="2" type="ORF">TIFTF001_014009</name>
</gene>
<sequence length="287" mass="33271">MNRSINHRLASSRVIGARMKGHFIDCKQPPNLKVLMGFMSQELKVQVSYWKAWKGRQFAQNLIRGMPQHSFTMLPLYCYMLEQVHKEAAIRWFKNMRKVIGIDGAWIKTKYKGVLMVAATQDSEYHSFPIAWGLGDTENNNSWTWFFEKLKEVIHDSSELYFISDRNQSISYAVSHVYPMAQHGACYYHVMMNIKNRFKSAASLGVFKVAAEAYCLEEFEKHFSDMSQKYPKVAQYLEKEMYINANFTLSLVLTFVTLNSFSFLATSANKTVFFVGQYLFFNSSISS</sequence>
<dbReference type="EMBL" id="BTGU01000019">
    <property type="protein sequence ID" value="GMN44818.1"/>
    <property type="molecule type" value="Genomic_DNA"/>
</dbReference>
<dbReference type="PANTHER" id="PTHR31973:SF195">
    <property type="entry name" value="MUDR FAMILY TRANSPOSASE"/>
    <property type="match status" value="1"/>
</dbReference>
<dbReference type="Proteomes" id="UP001187192">
    <property type="component" value="Unassembled WGS sequence"/>
</dbReference>
<accession>A0AA88AFA3</accession>
<dbReference type="AlphaFoldDB" id="A0AA88AFA3"/>
<feature type="domain" description="MULE transposase" evidence="1">
    <location>
        <begin position="99"/>
        <end position="193"/>
    </location>
</feature>
<evidence type="ECO:0000313" key="2">
    <source>
        <dbReference type="EMBL" id="GMN44818.1"/>
    </source>
</evidence>
<evidence type="ECO:0000313" key="3">
    <source>
        <dbReference type="Proteomes" id="UP001187192"/>
    </source>
</evidence>
<keyword evidence="3" id="KW-1185">Reference proteome</keyword>
<comment type="caution">
    <text evidence="2">The sequence shown here is derived from an EMBL/GenBank/DDBJ whole genome shotgun (WGS) entry which is preliminary data.</text>
</comment>
<dbReference type="PANTHER" id="PTHR31973">
    <property type="entry name" value="POLYPROTEIN, PUTATIVE-RELATED"/>
    <property type="match status" value="1"/>
</dbReference>
<dbReference type="InterPro" id="IPR018289">
    <property type="entry name" value="MULE_transposase_dom"/>
</dbReference>
<reference evidence="2" key="1">
    <citation type="submission" date="2023-07" db="EMBL/GenBank/DDBJ databases">
        <title>draft genome sequence of fig (Ficus carica).</title>
        <authorList>
            <person name="Takahashi T."/>
            <person name="Nishimura K."/>
        </authorList>
    </citation>
    <scope>NUCLEOTIDE SEQUENCE</scope>
</reference>
<evidence type="ECO:0000259" key="1">
    <source>
        <dbReference type="Pfam" id="PF10551"/>
    </source>
</evidence>
<proteinExistence type="predicted"/>